<protein>
    <submittedName>
        <fullName evidence="2">Helix-turn-helix protein</fullName>
    </submittedName>
</protein>
<evidence type="ECO:0000259" key="1">
    <source>
        <dbReference type="PROSITE" id="PS50943"/>
    </source>
</evidence>
<proteinExistence type="predicted"/>
<accession>A0A4V2EUG3</accession>
<reference evidence="2 3" key="1">
    <citation type="submission" date="2019-02" db="EMBL/GenBank/DDBJ databases">
        <title>Genomic Encyclopedia of Type Strains, Phase IV (KMG-IV): sequencing the most valuable type-strain genomes for metagenomic binning, comparative biology and taxonomic classification.</title>
        <authorList>
            <person name="Goeker M."/>
        </authorList>
    </citation>
    <scope>NUCLEOTIDE SEQUENCE [LARGE SCALE GENOMIC DNA]</scope>
    <source>
        <strain evidence="2 3">DSM 101727</strain>
    </source>
</reference>
<evidence type="ECO:0000313" key="2">
    <source>
        <dbReference type="EMBL" id="RZS44473.1"/>
    </source>
</evidence>
<organism evidence="2 3">
    <name type="scientific">Herbihabitans rhizosphaerae</name>
    <dbReference type="NCBI Taxonomy" id="1872711"/>
    <lineage>
        <taxon>Bacteria</taxon>
        <taxon>Bacillati</taxon>
        <taxon>Actinomycetota</taxon>
        <taxon>Actinomycetes</taxon>
        <taxon>Pseudonocardiales</taxon>
        <taxon>Pseudonocardiaceae</taxon>
        <taxon>Herbihabitans</taxon>
    </lineage>
</organism>
<dbReference type="Pfam" id="PF19054">
    <property type="entry name" value="DUF5753"/>
    <property type="match status" value="1"/>
</dbReference>
<comment type="caution">
    <text evidence="2">The sequence shown here is derived from an EMBL/GenBank/DDBJ whole genome shotgun (WGS) entry which is preliminary data.</text>
</comment>
<dbReference type="AlphaFoldDB" id="A0A4V2EUG3"/>
<dbReference type="Gene3D" id="1.10.260.40">
    <property type="entry name" value="lambda repressor-like DNA-binding domains"/>
    <property type="match status" value="1"/>
</dbReference>
<dbReference type="Pfam" id="PF13560">
    <property type="entry name" value="HTH_31"/>
    <property type="match status" value="1"/>
</dbReference>
<gene>
    <name evidence="2" type="ORF">EV193_101349</name>
</gene>
<dbReference type="EMBL" id="SGWQ01000001">
    <property type="protein sequence ID" value="RZS44473.1"/>
    <property type="molecule type" value="Genomic_DNA"/>
</dbReference>
<dbReference type="SUPFAM" id="SSF47413">
    <property type="entry name" value="lambda repressor-like DNA-binding domains"/>
    <property type="match status" value="1"/>
</dbReference>
<dbReference type="CDD" id="cd00093">
    <property type="entry name" value="HTH_XRE"/>
    <property type="match status" value="1"/>
</dbReference>
<dbReference type="Proteomes" id="UP000294257">
    <property type="component" value="Unassembled WGS sequence"/>
</dbReference>
<dbReference type="SMART" id="SM00530">
    <property type="entry name" value="HTH_XRE"/>
    <property type="match status" value="1"/>
</dbReference>
<dbReference type="GO" id="GO:0003677">
    <property type="term" value="F:DNA binding"/>
    <property type="evidence" value="ECO:0007669"/>
    <property type="project" value="InterPro"/>
</dbReference>
<feature type="domain" description="HTH cro/C1-type" evidence="1">
    <location>
        <begin position="17"/>
        <end position="71"/>
    </location>
</feature>
<dbReference type="InterPro" id="IPR001387">
    <property type="entry name" value="Cro/C1-type_HTH"/>
</dbReference>
<name>A0A4V2EUG3_9PSEU</name>
<dbReference type="InterPro" id="IPR043917">
    <property type="entry name" value="DUF5753"/>
</dbReference>
<evidence type="ECO:0000313" key="3">
    <source>
        <dbReference type="Proteomes" id="UP000294257"/>
    </source>
</evidence>
<dbReference type="PROSITE" id="PS50943">
    <property type="entry name" value="HTH_CROC1"/>
    <property type="match status" value="1"/>
</dbReference>
<keyword evidence="3" id="KW-1185">Reference proteome</keyword>
<sequence length="285" mass="31120">MPAVTPTMGRRRLGGVLKALREAAGLTNGQASRASGVSTAKLSRLETGRNVVYAEDVQALLDAYDATSNVRDKVLKLAALAEQHGWWEEFDDILPADFDLYLSIEEAAASLLVFGTSVVHGLLQIEDYARAWIRAEDPGMPNAERERLLGLRIARQRALHRKPEPLLLWTVFDEAVLRRKVGGPAVMRAQVEHLLAMSELPNVTIQVLPFDAGAHAGSSGSFTLVEFAEPTDPETGYVDCAAGNVYPEKPAQVRTLKTRFHHLTSSGLTPGESLSFMHKIAKELA</sequence>
<dbReference type="InterPro" id="IPR010982">
    <property type="entry name" value="Lambda_DNA-bd_dom_sf"/>
</dbReference>